<sequence>MQWIKKKSQLQDYYPFSRMPGIPESFAEYLKNNPNKKRIPAIEKRNLVRWLSDPSAKPTCQKDYSRRNYAHKTYRWDANRQQLLAKARNGKENDRIVVTVDEILRVVESVHIKDHLGWDATWRRVSKKYCGIVRHDVIWLIVRCGMCKVDPRKKSKSSQANQAPATATARATMTAPPALPPTVAPPSDGLEFNFNDPTLQMQDYPNFFQDVTVDAYQNPYLGVFPGDYPDIFEEGLMDIYPETSPDGFPVSQSGFQDPFQQEFQDGGWQGDLTNIDPSLLMLDQMLFPNYSQGESSGTNNFTYGDGNDPGQ</sequence>
<comment type="caution">
    <text evidence="2">The sequence shown here is derived from an EMBL/GenBank/DDBJ whole genome shotgun (WGS) entry which is preliminary data.</text>
</comment>
<reference evidence="3" key="1">
    <citation type="journal article" date="2015" name="Genome Announc.">
        <title>Draft whole-genome sequence of the biocontrol agent Trichoderma harzianum T6776.</title>
        <authorList>
            <person name="Baroncelli R."/>
            <person name="Piaggeschi G."/>
            <person name="Fiorini L."/>
            <person name="Bertolini E."/>
            <person name="Zapparata A."/>
            <person name="Pe M.E."/>
            <person name="Sarrocco S."/>
            <person name="Vannacci G."/>
        </authorList>
    </citation>
    <scope>NUCLEOTIDE SEQUENCE [LARGE SCALE GENOMIC DNA]</scope>
    <source>
        <strain evidence="3">T6776</strain>
    </source>
</reference>
<dbReference type="Proteomes" id="UP000034112">
    <property type="component" value="Unassembled WGS sequence"/>
</dbReference>
<evidence type="ECO:0000313" key="3">
    <source>
        <dbReference type="Proteomes" id="UP000034112"/>
    </source>
</evidence>
<protein>
    <submittedName>
        <fullName evidence="2">Uncharacterized protein</fullName>
    </submittedName>
</protein>
<evidence type="ECO:0000313" key="2">
    <source>
        <dbReference type="EMBL" id="KKO98625.1"/>
    </source>
</evidence>
<organism evidence="2 3">
    <name type="scientific">Trichoderma harzianum</name>
    <name type="common">Hypocrea lixii</name>
    <dbReference type="NCBI Taxonomy" id="5544"/>
    <lineage>
        <taxon>Eukaryota</taxon>
        <taxon>Fungi</taxon>
        <taxon>Dikarya</taxon>
        <taxon>Ascomycota</taxon>
        <taxon>Pezizomycotina</taxon>
        <taxon>Sordariomycetes</taxon>
        <taxon>Hypocreomycetidae</taxon>
        <taxon>Hypocreales</taxon>
        <taxon>Hypocreaceae</taxon>
        <taxon>Trichoderma</taxon>
    </lineage>
</organism>
<proteinExistence type="predicted"/>
<dbReference type="OrthoDB" id="4955652at2759"/>
<dbReference type="OMA" id="GKENDRI"/>
<gene>
    <name evidence="2" type="ORF">THAR02_09275</name>
</gene>
<feature type="region of interest" description="Disordered" evidence="1">
    <location>
        <begin position="151"/>
        <end position="191"/>
    </location>
</feature>
<evidence type="ECO:0000256" key="1">
    <source>
        <dbReference type="SAM" id="MobiDB-lite"/>
    </source>
</evidence>
<dbReference type="EMBL" id="JOKZ01000402">
    <property type="protein sequence ID" value="KKO98625.1"/>
    <property type="molecule type" value="Genomic_DNA"/>
</dbReference>
<dbReference type="AlphaFoldDB" id="A0A0F9X021"/>
<name>A0A0F9X021_TRIHA</name>
<accession>A0A0F9X021</accession>
<feature type="compositionally biased region" description="Low complexity" evidence="1">
    <location>
        <begin position="163"/>
        <end position="176"/>
    </location>
</feature>